<dbReference type="PANTHER" id="PTHR10127">
    <property type="entry name" value="DISCOIDIN, CUB, EGF, LAMININ , AND ZINC METALLOPROTEASE DOMAIN CONTAINING"/>
    <property type="match status" value="1"/>
</dbReference>
<keyword evidence="1 2" id="KW-0862">Zinc</keyword>
<dbReference type="OrthoDB" id="291007at2759"/>
<comment type="caution">
    <text evidence="1">Lacks conserved residue(s) required for the propagation of feature annotation.</text>
</comment>
<evidence type="ECO:0000256" key="2">
    <source>
        <dbReference type="RuleBase" id="RU361183"/>
    </source>
</evidence>
<proteinExistence type="predicted"/>
<comment type="cofactor">
    <cofactor evidence="1 2">
        <name>Zn(2+)</name>
        <dbReference type="ChEBI" id="CHEBI:29105"/>
    </cofactor>
    <text evidence="1 2">Binds 1 zinc ion per subunit.</text>
</comment>
<feature type="chain" id="PRO_5033204393" description="Metalloendopeptidase" evidence="2">
    <location>
        <begin position="19"/>
        <end position="232"/>
    </location>
</feature>
<reference evidence="3" key="1">
    <citation type="submission" date="2021-02" db="EMBL/GenBank/DDBJ databases">
        <authorList>
            <person name="Bekaert M."/>
        </authorList>
    </citation>
    <scope>NUCLEOTIDE SEQUENCE</scope>
    <source>
        <strain evidence="3">IoA-00</strain>
    </source>
</reference>
<evidence type="ECO:0000313" key="3">
    <source>
        <dbReference type="EMBL" id="CAF2846075.1"/>
    </source>
</evidence>
<dbReference type="Gene3D" id="3.40.390.10">
    <property type="entry name" value="Collagenase (Catalytic Domain)"/>
    <property type="match status" value="2"/>
</dbReference>
<keyword evidence="4" id="KW-1185">Reference proteome</keyword>
<feature type="binding site" evidence="1">
    <location>
        <position position="101"/>
    </location>
    <ligand>
        <name>Zn(2+)</name>
        <dbReference type="ChEBI" id="CHEBI:29105"/>
        <note>catalytic</note>
    </ligand>
</feature>
<keyword evidence="1 2" id="KW-0378">Hydrolase</keyword>
<keyword evidence="2" id="KW-0732">Signal</keyword>
<dbReference type="PROSITE" id="PS51864">
    <property type="entry name" value="ASTACIN"/>
    <property type="match status" value="1"/>
</dbReference>
<dbReference type="GO" id="GO:0006508">
    <property type="term" value="P:proteolysis"/>
    <property type="evidence" value="ECO:0007669"/>
    <property type="project" value="UniProtKB-KW"/>
</dbReference>
<evidence type="ECO:0000313" key="4">
    <source>
        <dbReference type="Proteomes" id="UP000675881"/>
    </source>
</evidence>
<dbReference type="PANTHER" id="PTHR10127:SF850">
    <property type="entry name" value="METALLOENDOPEPTIDASE"/>
    <property type="match status" value="1"/>
</dbReference>
<sequence length="232" mass="27397">MWIIKLIFLFNLYGASQSFVSFRGDQVPQTWPNGVIPYHISSFFTKEEAQNIDNTLRQIESQSCIRFRPKQGTTTIYLKRPGCMSLRAISHEILHVLGFMHEQNRPDRDNYIQINWNNIESNPRAYYQFARGKFPYEEMPECKTHLFYRLKPFVECYNGFETLTFGLPYDYKSVMHYTAFAYSKNGEPTMTPKFPTSNRIGGSFIGLTSLDFQKLNRFYQCSYNKIHFFHSN</sequence>
<keyword evidence="1 2" id="KW-0479">Metal-binding</keyword>
<dbReference type="EMBL" id="HG994593">
    <property type="protein sequence ID" value="CAF2846075.1"/>
    <property type="molecule type" value="Genomic_DNA"/>
</dbReference>
<name>A0A7R8H3L7_LEPSM</name>
<dbReference type="PRINTS" id="PR00480">
    <property type="entry name" value="ASTACIN"/>
</dbReference>
<gene>
    <name evidence="3" type="ORF">LSAA_5071</name>
</gene>
<evidence type="ECO:0000256" key="1">
    <source>
        <dbReference type="PROSITE-ProRule" id="PRU01211"/>
    </source>
</evidence>
<dbReference type="SUPFAM" id="SSF55486">
    <property type="entry name" value="Metalloproteases ('zincins'), catalytic domain"/>
    <property type="match status" value="1"/>
</dbReference>
<feature type="binding site" evidence="1">
    <location>
        <position position="91"/>
    </location>
    <ligand>
        <name>Zn(2+)</name>
        <dbReference type="ChEBI" id="CHEBI:29105"/>
        <note>catalytic</note>
    </ligand>
</feature>
<keyword evidence="1 2" id="KW-0482">Metalloprotease</keyword>
<organism evidence="3 4">
    <name type="scientific">Lepeophtheirus salmonis</name>
    <name type="common">Salmon louse</name>
    <name type="synonym">Caligus salmonis</name>
    <dbReference type="NCBI Taxonomy" id="72036"/>
    <lineage>
        <taxon>Eukaryota</taxon>
        <taxon>Metazoa</taxon>
        <taxon>Ecdysozoa</taxon>
        <taxon>Arthropoda</taxon>
        <taxon>Crustacea</taxon>
        <taxon>Multicrustacea</taxon>
        <taxon>Hexanauplia</taxon>
        <taxon>Copepoda</taxon>
        <taxon>Siphonostomatoida</taxon>
        <taxon>Caligidae</taxon>
        <taxon>Lepeophtheirus</taxon>
    </lineage>
</organism>
<dbReference type="InterPro" id="IPR006026">
    <property type="entry name" value="Peptidase_Metallo"/>
</dbReference>
<feature type="binding site" evidence="1">
    <location>
        <position position="95"/>
    </location>
    <ligand>
        <name>Zn(2+)</name>
        <dbReference type="ChEBI" id="CHEBI:29105"/>
        <note>catalytic</note>
    </ligand>
</feature>
<dbReference type="Pfam" id="PF01400">
    <property type="entry name" value="Astacin"/>
    <property type="match status" value="2"/>
</dbReference>
<dbReference type="InterPro" id="IPR024079">
    <property type="entry name" value="MetalloPept_cat_dom_sf"/>
</dbReference>
<keyword evidence="1 2" id="KW-0645">Protease</keyword>
<protein>
    <recommendedName>
        <fullName evidence="2">Metalloendopeptidase</fullName>
        <ecNumber evidence="2">3.4.24.-</ecNumber>
    </recommendedName>
</protein>
<dbReference type="InterPro" id="IPR001506">
    <property type="entry name" value="Peptidase_M12A"/>
</dbReference>
<dbReference type="GO" id="GO:0004222">
    <property type="term" value="F:metalloendopeptidase activity"/>
    <property type="evidence" value="ECO:0007669"/>
    <property type="project" value="UniProtKB-UniRule"/>
</dbReference>
<dbReference type="SMART" id="SM00235">
    <property type="entry name" value="ZnMc"/>
    <property type="match status" value="1"/>
</dbReference>
<feature type="active site" evidence="1">
    <location>
        <position position="92"/>
    </location>
</feature>
<dbReference type="AlphaFoldDB" id="A0A7R8H3L7"/>
<dbReference type="Proteomes" id="UP000675881">
    <property type="component" value="Chromosome 14"/>
</dbReference>
<accession>A0A7R8H3L7</accession>
<dbReference type="GO" id="GO:0008270">
    <property type="term" value="F:zinc ion binding"/>
    <property type="evidence" value="ECO:0007669"/>
    <property type="project" value="UniProtKB-UniRule"/>
</dbReference>
<feature type="signal peptide" evidence="2">
    <location>
        <begin position="1"/>
        <end position="18"/>
    </location>
</feature>
<dbReference type="EC" id="3.4.24.-" evidence="2"/>